<evidence type="ECO:0000256" key="3">
    <source>
        <dbReference type="ARBA" id="ARBA00022777"/>
    </source>
</evidence>
<dbReference type="EMBL" id="JACEOR010000577">
    <property type="protein sequence ID" value="MBA4506151.1"/>
    <property type="molecule type" value="Genomic_DNA"/>
</dbReference>
<dbReference type="AlphaFoldDB" id="A0A838X513"/>
<comment type="similarity">
    <text evidence="5">Belongs to the acetokinase family.</text>
</comment>
<dbReference type="Pfam" id="PF00871">
    <property type="entry name" value="Acetate_kinase"/>
    <property type="match status" value="1"/>
</dbReference>
<evidence type="ECO:0000256" key="1">
    <source>
        <dbReference type="ARBA" id="ARBA00022679"/>
    </source>
</evidence>
<protein>
    <submittedName>
        <fullName evidence="6">Acetate kinase</fullName>
    </submittedName>
</protein>
<keyword evidence="2" id="KW-0547">Nucleotide-binding</keyword>
<keyword evidence="7" id="KW-1185">Reference proteome</keyword>
<keyword evidence="4" id="KW-0067">ATP-binding</keyword>
<keyword evidence="1 5" id="KW-0808">Transferase</keyword>
<dbReference type="InterPro" id="IPR000890">
    <property type="entry name" value="Aliphatic_acid_kin_short-chain"/>
</dbReference>
<comment type="caution">
    <text evidence="6">The sequence shown here is derived from an EMBL/GenBank/DDBJ whole genome shotgun (WGS) entry which is preliminary data.</text>
</comment>
<keyword evidence="3 5" id="KW-0418">Kinase</keyword>
<dbReference type="PANTHER" id="PTHR21060">
    <property type="entry name" value="ACETATE KINASE"/>
    <property type="match status" value="1"/>
</dbReference>
<evidence type="ECO:0000313" key="6">
    <source>
        <dbReference type="EMBL" id="MBA4506151.1"/>
    </source>
</evidence>
<dbReference type="PRINTS" id="PR00471">
    <property type="entry name" value="ACETATEKNASE"/>
</dbReference>
<dbReference type="PANTHER" id="PTHR21060:SF15">
    <property type="entry name" value="ACETATE KINASE-RELATED"/>
    <property type="match status" value="1"/>
</dbReference>
<organism evidence="6 7">
    <name type="scientific">Corynebacterium sanguinis</name>
    <dbReference type="NCBI Taxonomy" id="2594913"/>
    <lineage>
        <taxon>Bacteria</taxon>
        <taxon>Bacillati</taxon>
        <taxon>Actinomycetota</taxon>
        <taxon>Actinomycetes</taxon>
        <taxon>Mycobacteriales</taxon>
        <taxon>Corynebacteriaceae</taxon>
        <taxon>Corynebacterium</taxon>
    </lineage>
</organism>
<dbReference type="SUPFAM" id="SSF53067">
    <property type="entry name" value="Actin-like ATPase domain"/>
    <property type="match status" value="1"/>
</dbReference>
<dbReference type="Gene3D" id="3.30.420.40">
    <property type="match status" value="1"/>
</dbReference>
<feature type="non-terminal residue" evidence="6">
    <location>
        <position position="1"/>
    </location>
</feature>
<dbReference type="GO" id="GO:0008776">
    <property type="term" value="F:acetate kinase activity"/>
    <property type="evidence" value="ECO:0007669"/>
    <property type="project" value="TreeGrafter"/>
</dbReference>
<evidence type="ECO:0000313" key="7">
    <source>
        <dbReference type="Proteomes" id="UP000580709"/>
    </source>
</evidence>
<dbReference type="GO" id="GO:0005524">
    <property type="term" value="F:ATP binding"/>
    <property type="evidence" value="ECO:0007669"/>
    <property type="project" value="UniProtKB-KW"/>
</dbReference>
<name>A0A838X513_9CORY</name>
<accession>A0A838X513</accession>
<evidence type="ECO:0000256" key="2">
    <source>
        <dbReference type="ARBA" id="ARBA00022741"/>
    </source>
</evidence>
<dbReference type="InterPro" id="IPR043129">
    <property type="entry name" value="ATPase_NBD"/>
</dbReference>
<dbReference type="GO" id="GO:0006083">
    <property type="term" value="P:acetate metabolic process"/>
    <property type="evidence" value="ECO:0007669"/>
    <property type="project" value="TreeGrafter"/>
</dbReference>
<gene>
    <name evidence="6" type="ORF">H0H28_12690</name>
</gene>
<dbReference type="Proteomes" id="UP000580709">
    <property type="component" value="Unassembled WGS sequence"/>
</dbReference>
<evidence type="ECO:0000256" key="5">
    <source>
        <dbReference type="RuleBase" id="RU003835"/>
    </source>
</evidence>
<sequence length="132" mass="13952">SNRQSGIKGLSGVNDFRDLHAKIAEGDESAKLAFDVYITQLRRYIGSYMIALGRVDAISFTAGVGENDAATRAAALAGLENYGIVIDENRNAGPNDGPREITTDDSTVKVLVVPTNEELAIAQKSAEVAAAQ</sequence>
<proteinExistence type="inferred from homology"/>
<evidence type="ECO:0000256" key="4">
    <source>
        <dbReference type="ARBA" id="ARBA00022840"/>
    </source>
</evidence>
<reference evidence="6 7" key="1">
    <citation type="submission" date="2020-07" db="EMBL/GenBank/DDBJ databases">
        <authorList>
            <person name="Khare M."/>
        </authorList>
    </citation>
    <scope>NUCLEOTIDE SEQUENCE [LARGE SCALE GENOMIC DNA]</scope>
    <source>
        <strain evidence="6 7">P8776</strain>
    </source>
</reference>